<name>A0A2X1VJY2_9BURK</name>
<dbReference type="EMBL" id="UATH01000001">
    <property type="protein sequence ID" value="SPY08720.1"/>
    <property type="molecule type" value="Genomic_DNA"/>
</dbReference>
<protein>
    <submittedName>
        <fullName evidence="1">Uncharacterized protein</fullName>
    </submittedName>
</protein>
<evidence type="ECO:0000313" key="1">
    <source>
        <dbReference type="EMBL" id="SPY08720.1"/>
    </source>
</evidence>
<organism evidence="1 2">
    <name type="scientific">Oligella urethralis</name>
    <dbReference type="NCBI Taxonomy" id="90245"/>
    <lineage>
        <taxon>Bacteria</taxon>
        <taxon>Pseudomonadati</taxon>
        <taxon>Pseudomonadota</taxon>
        <taxon>Betaproteobacteria</taxon>
        <taxon>Burkholderiales</taxon>
        <taxon>Alcaligenaceae</taxon>
        <taxon>Oligella</taxon>
    </lineage>
</organism>
<sequence length="166" mass="19616">MSEFENYRSTLKETSFDLTNNEFLCEDESVDNVFDFDAYVKAKFGNVDALPASPDAICLGSKHLYFVEFKNQEWSRVNKPQIVRKFRDGTQFLKTLLSKFSPRDNKFYFCIVYKKDTSTRAYHRNIQASQERYSFDAINEELGGFYDEIFVHDIDFYKQNFSQLVC</sequence>
<dbReference type="Proteomes" id="UP000250242">
    <property type="component" value="Unassembled WGS sequence"/>
</dbReference>
<reference evidence="1 2" key="1">
    <citation type="submission" date="2018-06" db="EMBL/GenBank/DDBJ databases">
        <authorList>
            <consortium name="Pathogen Informatics"/>
            <person name="Doyle S."/>
        </authorList>
    </citation>
    <scope>NUCLEOTIDE SEQUENCE [LARGE SCALE GENOMIC DNA]</scope>
    <source>
        <strain evidence="1 2">NCTC11009</strain>
    </source>
</reference>
<dbReference type="RefSeq" id="WP_113062777.1">
    <property type="nucleotide sequence ID" value="NZ_UATH01000001.1"/>
</dbReference>
<evidence type="ECO:0000313" key="2">
    <source>
        <dbReference type="Proteomes" id="UP000250242"/>
    </source>
</evidence>
<dbReference type="AlphaFoldDB" id="A0A2X1VJY2"/>
<gene>
    <name evidence="1" type="ORF">NCTC11009_01952</name>
</gene>
<proteinExistence type="predicted"/>
<accession>A0A2X1VJY2</accession>